<dbReference type="PROSITE" id="PS50005">
    <property type="entry name" value="TPR"/>
    <property type="match status" value="1"/>
</dbReference>
<dbReference type="AlphaFoldDB" id="A0ABD3SP72"/>
<keyword evidence="5" id="KW-1185">Reference proteome</keyword>
<dbReference type="InterPro" id="IPR044631">
    <property type="entry name" value="ETO1-like"/>
</dbReference>
<protein>
    <recommendedName>
        <fullName evidence="3">BTB domain-containing protein</fullName>
    </recommendedName>
</protein>
<evidence type="ECO:0000256" key="1">
    <source>
        <dbReference type="ARBA" id="ARBA00004906"/>
    </source>
</evidence>
<dbReference type="SMART" id="SM00028">
    <property type="entry name" value="TPR"/>
    <property type="match status" value="4"/>
</dbReference>
<dbReference type="EMBL" id="JBJXBP010000006">
    <property type="protein sequence ID" value="KAL3826151.1"/>
    <property type="molecule type" value="Genomic_DNA"/>
</dbReference>
<dbReference type="SUPFAM" id="SSF54695">
    <property type="entry name" value="POZ domain"/>
    <property type="match status" value="1"/>
</dbReference>
<proteinExistence type="predicted"/>
<dbReference type="PANTHER" id="PTHR44203">
    <property type="entry name" value="ETO1-RELATED"/>
    <property type="match status" value="1"/>
</dbReference>
<feature type="domain" description="BTB" evidence="3">
    <location>
        <begin position="244"/>
        <end position="344"/>
    </location>
</feature>
<evidence type="ECO:0000259" key="3">
    <source>
        <dbReference type="SMART" id="SM00225"/>
    </source>
</evidence>
<comment type="caution">
    <text evidence="4">The sequence shown here is derived from an EMBL/GenBank/DDBJ whole genome shotgun (WGS) entry which is preliminary data.</text>
</comment>
<name>A0ABD3SP72_9LAMI</name>
<dbReference type="InterPro" id="IPR019734">
    <property type="entry name" value="TPR_rpt"/>
</dbReference>
<keyword evidence="2" id="KW-0802">TPR repeat</keyword>
<reference evidence="4 5" key="1">
    <citation type="submission" date="2024-12" db="EMBL/GenBank/DDBJ databases">
        <title>The unique morphological basis and parallel evolutionary history of personate flowers in Penstemon.</title>
        <authorList>
            <person name="Depatie T.H."/>
            <person name="Wessinger C.A."/>
        </authorList>
    </citation>
    <scope>NUCLEOTIDE SEQUENCE [LARGE SCALE GENOMIC DNA]</scope>
    <source>
        <strain evidence="4">WTNN_2</strain>
        <tissue evidence="4">Leaf</tissue>
    </source>
</reference>
<sequence length="966" mass="110723">MPQHLFNTMRSIKMIDGCKGTQVFAINPTDGGGGGGGGGGSVGEKFFQHLQDHLRVNSIRSKSHRRYQSLSQINNVNPNALAEALSIYGLPNTDLIEPQIDPSLKFIDFVGTLAEVYNKLENCSELEKSGVYMEQCAIFRGSPDPKLFRRCLRSAREHAVDVHSKVVLSAWLRFERREDELFGVSSMDCCGWKMECRKSSLVAGYSTEFANDPCSCTRGSLESEVEDQECSTSDGYGDGLEDDYDMWFCIGDEEIKCNRYKIASLSRPFKEMLYGSFMESRKERIYFTQNGISPEGLRAAELFSRTKNVDSFEPNVVLELLMLSNRFCCDEMKHACDSYLASLVDDMDSAVLLVEYGLEETSYLLVAACLQVFLRELPSSMHNPNVMRLFCSSEARERLALCGHASFLLYSFLSQIAMEEDMKSNTTVMLLERMGECANENWQKKLAFHQLGCVMLERKEYKDAQKWFEAAVNENHIYSLVGVARAKYKRGHKYKAYKLMNSLISDYPPSGWMYQERSLYSSGNEKKMDLYTATEMDPTLSYPYKHRAVSMVEEDKIGAAVSEINKIIGFKVSPDCLELRAWFFILLEDYEGALRDLRALLTLDPQYMMFFGKLHGDQLVELLRHHVQQWSQADCWMHLYDRWSSVDDIGSLAVVHHMLANDPGKSLLRFRQSLLLLRLNCQKSAMRSLRMARNHAASEHERLIYEGWVLYDTGYREEAIAKAEESISIQRSFEAFFLKAYVLSETTTDSESSLYVIQLLEEALRCPSDGLRKGQALSNLASIYVEVDKLDHAVDCYMNALNIKHTRAHQGLARVYHLRNQRKAAYDEMTKLIEKARYNASAYEKRSEYCDREMAKNDLSMATRLDPLRSYPYRYRAAVLMDDHKEAEAIAELSKVIAFKLDLQLLHLRAAFHDSMGNYSCTIRDCEAALCLDPKHSDSLELYRKAQDRYNEQTRVETEKRHFAQK</sequence>
<dbReference type="SMART" id="SM00225">
    <property type="entry name" value="BTB"/>
    <property type="match status" value="1"/>
</dbReference>
<evidence type="ECO:0000313" key="4">
    <source>
        <dbReference type="EMBL" id="KAL3826151.1"/>
    </source>
</evidence>
<organism evidence="4 5">
    <name type="scientific">Penstemon smallii</name>
    <dbReference type="NCBI Taxonomy" id="265156"/>
    <lineage>
        <taxon>Eukaryota</taxon>
        <taxon>Viridiplantae</taxon>
        <taxon>Streptophyta</taxon>
        <taxon>Embryophyta</taxon>
        <taxon>Tracheophyta</taxon>
        <taxon>Spermatophyta</taxon>
        <taxon>Magnoliopsida</taxon>
        <taxon>eudicotyledons</taxon>
        <taxon>Gunneridae</taxon>
        <taxon>Pentapetalae</taxon>
        <taxon>asterids</taxon>
        <taxon>lamiids</taxon>
        <taxon>Lamiales</taxon>
        <taxon>Plantaginaceae</taxon>
        <taxon>Cheloneae</taxon>
        <taxon>Penstemon</taxon>
    </lineage>
</organism>
<feature type="repeat" description="TPR" evidence="2">
    <location>
        <begin position="774"/>
        <end position="807"/>
    </location>
</feature>
<dbReference type="InterPro" id="IPR000210">
    <property type="entry name" value="BTB/POZ_dom"/>
</dbReference>
<dbReference type="Pfam" id="PF13181">
    <property type="entry name" value="TPR_8"/>
    <property type="match status" value="1"/>
</dbReference>
<dbReference type="Gene3D" id="3.30.710.10">
    <property type="entry name" value="Potassium Channel Kv1.1, Chain A"/>
    <property type="match status" value="1"/>
</dbReference>
<dbReference type="InterPro" id="IPR011333">
    <property type="entry name" value="SKP1/BTB/POZ_sf"/>
</dbReference>
<dbReference type="Gene3D" id="1.25.40.10">
    <property type="entry name" value="Tetratricopeptide repeat domain"/>
    <property type="match status" value="3"/>
</dbReference>
<dbReference type="Proteomes" id="UP001634393">
    <property type="component" value="Unassembled WGS sequence"/>
</dbReference>
<dbReference type="SUPFAM" id="SSF48452">
    <property type="entry name" value="TPR-like"/>
    <property type="match status" value="3"/>
</dbReference>
<gene>
    <name evidence="4" type="ORF">ACJIZ3_022180</name>
</gene>
<evidence type="ECO:0000313" key="5">
    <source>
        <dbReference type="Proteomes" id="UP001634393"/>
    </source>
</evidence>
<comment type="pathway">
    <text evidence="1">Protein modification; protein ubiquitination.</text>
</comment>
<dbReference type="InterPro" id="IPR011990">
    <property type="entry name" value="TPR-like_helical_dom_sf"/>
</dbReference>
<evidence type="ECO:0000256" key="2">
    <source>
        <dbReference type="PROSITE-ProRule" id="PRU00339"/>
    </source>
</evidence>
<dbReference type="PANTHER" id="PTHR44203:SF8">
    <property type="entry name" value="ETHYLENE-OVERPRODUCTION PROTEIN 1"/>
    <property type="match status" value="1"/>
</dbReference>
<accession>A0ABD3SP72</accession>